<dbReference type="InterPro" id="IPR001680">
    <property type="entry name" value="WD40_rpt"/>
</dbReference>
<dbReference type="GO" id="GO:0043161">
    <property type="term" value="P:proteasome-mediated ubiquitin-dependent protein catabolic process"/>
    <property type="evidence" value="ECO:0007669"/>
    <property type="project" value="TreeGrafter"/>
</dbReference>
<feature type="repeat" description="WD" evidence="4">
    <location>
        <begin position="682"/>
        <end position="722"/>
    </location>
</feature>
<feature type="region of interest" description="Disordered" evidence="5">
    <location>
        <begin position="1"/>
        <end position="63"/>
    </location>
</feature>
<dbReference type="STRING" id="1531966.A0A0A1T619"/>
<keyword evidence="2" id="KW-0833">Ubl conjugation pathway</keyword>
<organism evidence="6 7">
    <name type="scientific">[Torrubiella] hemipterigena</name>
    <dbReference type="NCBI Taxonomy" id="1531966"/>
    <lineage>
        <taxon>Eukaryota</taxon>
        <taxon>Fungi</taxon>
        <taxon>Dikarya</taxon>
        <taxon>Ascomycota</taxon>
        <taxon>Pezizomycotina</taxon>
        <taxon>Sordariomycetes</taxon>
        <taxon>Hypocreomycetidae</taxon>
        <taxon>Hypocreales</taxon>
        <taxon>Clavicipitaceae</taxon>
        <taxon>Clavicipitaceae incertae sedis</taxon>
        <taxon>'Torrubiella' clade</taxon>
    </lineage>
</organism>
<dbReference type="AlphaFoldDB" id="A0A0A1T619"/>
<dbReference type="OrthoDB" id="2096344at2759"/>
<feature type="repeat" description="WD" evidence="4">
    <location>
        <begin position="368"/>
        <end position="405"/>
    </location>
</feature>
<accession>A0A0A1T619</accession>
<name>A0A0A1T619_9HYPO</name>
<dbReference type="Gene3D" id="2.130.10.10">
    <property type="entry name" value="YVTN repeat-like/Quinoprotein amine dehydrogenase"/>
    <property type="match status" value="3"/>
</dbReference>
<protein>
    <recommendedName>
        <fullName evidence="8">WD domain protein</fullName>
    </recommendedName>
</protein>
<comment type="similarity">
    <text evidence="3">Belongs to the WD repeat cdt2 family.</text>
</comment>
<keyword evidence="4" id="KW-0853">WD repeat</keyword>
<keyword evidence="7" id="KW-1185">Reference proteome</keyword>
<feature type="compositionally biased region" description="Polar residues" evidence="5">
    <location>
        <begin position="20"/>
        <end position="46"/>
    </location>
</feature>
<reference evidence="6 7" key="1">
    <citation type="journal article" date="2015" name="Genome Announc.">
        <title>Draft Genome Sequence and Gene Annotation of the Entomopathogenic Fungus Verticillium hemipterigenum.</title>
        <authorList>
            <person name="Horn F."/>
            <person name="Habel A."/>
            <person name="Scharf D.H."/>
            <person name="Dworschak J."/>
            <person name="Brakhage A.A."/>
            <person name="Guthke R."/>
            <person name="Hertweck C."/>
            <person name="Linde J."/>
        </authorList>
    </citation>
    <scope>NUCLEOTIDE SEQUENCE [LARGE SCALE GENOMIC DNA]</scope>
</reference>
<evidence type="ECO:0000313" key="7">
    <source>
        <dbReference type="Proteomes" id="UP000039046"/>
    </source>
</evidence>
<evidence type="ECO:0000256" key="2">
    <source>
        <dbReference type="ARBA" id="ARBA00022786"/>
    </source>
</evidence>
<dbReference type="EMBL" id="CDHN01000001">
    <property type="protein sequence ID" value="CEJ80784.1"/>
    <property type="molecule type" value="Genomic_DNA"/>
</dbReference>
<evidence type="ECO:0000313" key="6">
    <source>
        <dbReference type="EMBL" id="CEJ80784.1"/>
    </source>
</evidence>
<dbReference type="HOGENOM" id="CLU_018451_0_0_1"/>
<sequence>MHYHFGPSTDEVPSSPPIALTSSPANSFRSPTRSVPNNAFLSPTRSVRNKERRNPSVTPRRFGRFFTPRSSLVGLDRVPLSTLGSGSVNRHAFTSRSAPGDALESDPICSSPTERLASPGKRRMGGSSRGPIKRHRGLSYADMPLPQLIIPGMSSDTPRSSLDDTPDGLGDRRKATLNLFFKASRGGLHNLQEKSSPISTDLLTTGRRASQALEGYTPNPIRKFRNRGFEAQLLNREHGHSLISNEQYVASPAADPRSLTASFYSRSSDVTTCTAYTGQGNTIPFSLASCHNAPVTAIGDEQGYVRLFNTTTTDPPVESKVDAHVKVHDNAIMGLDFSDDDLRLATACGDRASRILDVATQTVAAELSGGHHDSLRQIRFQPGQANGYTLATSDRTGRIQIWDLRCSPIPINTFSSRGPQGINHRDTALDYLYAKTINTIDNAHERTVHGSTSSASVTALQWLPPGREHLLLSASEANAVIKLWDTRYIKPRRQAEETPLAITPEPRGHAWRSYGLTSLALSTDAARLYAVCKDSTVYAYSTAHLMLGHAPELKDDATKRKPHGEQGLGPLFGFKHDMFRAQSFYVKCAIRPATDRSPELLAVGSSDSCAVLFPTDERYMRSSWSQSCHANSQTSFNSSIPPLTPGTPSGGSFFPMSCTTPSAANPTASSLVPIYRGGTALIRGHSREVTTLSWSYEGKLVTASDDYIVRQWQQDEEEAKHLRTVGEFGGERHMAGWADVEANWDVADDE</sequence>
<dbReference type="GO" id="GO:0005634">
    <property type="term" value="C:nucleus"/>
    <property type="evidence" value="ECO:0007669"/>
    <property type="project" value="TreeGrafter"/>
</dbReference>
<dbReference type="InterPro" id="IPR036322">
    <property type="entry name" value="WD40_repeat_dom_sf"/>
</dbReference>
<dbReference type="Pfam" id="PF00400">
    <property type="entry name" value="WD40"/>
    <property type="match status" value="1"/>
</dbReference>
<evidence type="ECO:0000256" key="3">
    <source>
        <dbReference type="ARBA" id="ARBA00038344"/>
    </source>
</evidence>
<comment type="pathway">
    <text evidence="1">Protein modification; protein ubiquitination.</text>
</comment>
<dbReference type="InterPro" id="IPR015943">
    <property type="entry name" value="WD40/YVTN_repeat-like_dom_sf"/>
</dbReference>
<dbReference type="InterPro" id="IPR051865">
    <property type="entry name" value="WD-repeat_CDT2_adapter"/>
</dbReference>
<dbReference type="PANTHER" id="PTHR22852">
    <property type="entry name" value="LETHAL 2 DENTICLELESS PROTEIN RETINOIC ACID-REGULATED NUCLEAR MATRIX-ASSOCIATED PROTEIN"/>
    <property type="match status" value="1"/>
</dbReference>
<proteinExistence type="inferred from homology"/>
<evidence type="ECO:0008006" key="8">
    <source>
        <dbReference type="Google" id="ProtNLM"/>
    </source>
</evidence>
<dbReference type="Proteomes" id="UP000039046">
    <property type="component" value="Unassembled WGS sequence"/>
</dbReference>
<dbReference type="PROSITE" id="PS50082">
    <property type="entry name" value="WD_REPEATS_2"/>
    <property type="match status" value="2"/>
</dbReference>
<feature type="region of interest" description="Disordered" evidence="5">
    <location>
        <begin position="89"/>
        <end position="135"/>
    </location>
</feature>
<dbReference type="GO" id="GO:0030674">
    <property type="term" value="F:protein-macromolecule adaptor activity"/>
    <property type="evidence" value="ECO:0007669"/>
    <property type="project" value="TreeGrafter"/>
</dbReference>
<gene>
    <name evidence="6" type="ORF">VHEMI00949</name>
</gene>
<evidence type="ECO:0000256" key="1">
    <source>
        <dbReference type="ARBA" id="ARBA00004906"/>
    </source>
</evidence>
<dbReference type="PANTHER" id="PTHR22852:SF0">
    <property type="entry name" value="DENTICLELESS PROTEIN HOMOLOG"/>
    <property type="match status" value="1"/>
</dbReference>
<evidence type="ECO:0000256" key="5">
    <source>
        <dbReference type="SAM" id="MobiDB-lite"/>
    </source>
</evidence>
<dbReference type="SUPFAM" id="SSF50978">
    <property type="entry name" value="WD40 repeat-like"/>
    <property type="match status" value="1"/>
</dbReference>
<evidence type="ECO:0000256" key="4">
    <source>
        <dbReference type="PROSITE-ProRule" id="PRU00221"/>
    </source>
</evidence>
<dbReference type="SMART" id="SM00320">
    <property type="entry name" value="WD40"/>
    <property type="match status" value="5"/>
</dbReference>